<dbReference type="InterPro" id="IPR011051">
    <property type="entry name" value="RmlC_Cupin_sf"/>
</dbReference>
<dbReference type="InterPro" id="IPR036291">
    <property type="entry name" value="NAD(P)-bd_dom_sf"/>
</dbReference>
<keyword evidence="4" id="KW-1185">Reference proteome</keyword>
<protein>
    <submittedName>
        <fullName evidence="3">UDP-2-acetamido-2,6-beta-L-arabino-hexul-4-ose reductase</fullName>
    </submittedName>
</protein>
<evidence type="ECO:0000313" key="4">
    <source>
        <dbReference type="Proteomes" id="UP000190328"/>
    </source>
</evidence>
<dbReference type="CDD" id="cd07007">
    <property type="entry name" value="cupin_CapF-like_C"/>
    <property type="match status" value="1"/>
</dbReference>
<reference evidence="4" key="1">
    <citation type="submission" date="2017-02" db="EMBL/GenBank/DDBJ databases">
        <authorList>
            <person name="Varghese N."/>
            <person name="Submissions S."/>
        </authorList>
    </citation>
    <scope>NUCLEOTIDE SEQUENCE [LARGE SCALE GENOMIC DNA]</scope>
    <source>
        <strain evidence="4">ATCC BAA-1030</strain>
    </source>
</reference>
<dbReference type="Pfam" id="PF01370">
    <property type="entry name" value="Epimerase"/>
    <property type="match status" value="1"/>
</dbReference>
<dbReference type="STRING" id="263852.SAMN02745116_01643"/>
<feature type="domain" description="NAD-dependent epimerase/dehydratase" evidence="1">
    <location>
        <begin position="4"/>
        <end position="187"/>
    </location>
</feature>
<dbReference type="InterPro" id="IPR014710">
    <property type="entry name" value="RmlC-like_jellyroll"/>
</dbReference>
<evidence type="ECO:0000259" key="1">
    <source>
        <dbReference type="Pfam" id="PF01370"/>
    </source>
</evidence>
<dbReference type="EMBL" id="FUXI01000018">
    <property type="protein sequence ID" value="SJZ86249.1"/>
    <property type="molecule type" value="Genomic_DNA"/>
</dbReference>
<name>A0A1T4P471_9ENTE</name>
<gene>
    <name evidence="3" type="ORF">SAMN02745116_01643</name>
</gene>
<dbReference type="PANTHER" id="PTHR43245:SF55">
    <property type="entry name" value="NAD(P)-BINDING DOMAIN-CONTAINING PROTEIN"/>
    <property type="match status" value="1"/>
</dbReference>
<proteinExistence type="predicted"/>
<organism evidence="3 4">
    <name type="scientific">Pilibacter termitis</name>
    <dbReference type="NCBI Taxonomy" id="263852"/>
    <lineage>
        <taxon>Bacteria</taxon>
        <taxon>Bacillati</taxon>
        <taxon>Bacillota</taxon>
        <taxon>Bacilli</taxon>
        <taxon>Lactobacillales</taxon>
        <taxon>Enterococcaceae</taxon>
        <taxon>Pilibacter</taxon>
    </lineage>
</organism>
<dbReference type="InterPro" id="IPR050177">
    <property type="entry name" value="Lipid_A_modif_metabolic_enz"/>
</dbReference>
<feature type="domain" description="Capsular polysaccharide assembling protein CapF C-terminal" evidence="2">
    <location>
        <begin position="257"/>
        <end position="368"/>
    </location>
</feature>
<dbReference type="InterPro" id="IPR029303">
    <property type="entry name" value="CapF_C"/>
</dbReference>
<dbReference type="Proteomes" id="UP000190328">
    <property type="component" value="Unassembled WGS sequence"/>
</dbReference>
<dbReference type="Gene3D" id="3.40.50.720">
    <property type="entry name" value="NAD(P)-binding Rossmann-like Domain"/>
    <property type="match status" value="1"/>
</dbReference>
<accession>A0A1T4P471</accession>
<dbReference type="InterPro" id="IPR001509">
    <property type="entry name" value="Epimerase_deHydtase"/>
</dbReference>
<dbReference type="PANTHER" id="PTHR43245">
    <property type="entry name" value="BIFUNCTIONAL POLYMYXIN RESISTANCE PROTEIN ARNA"/>
    <property type="match status" value="1"/>
</dbReference>
<dbReference type="SUPFAM" id="SSF51735">
    <property type="entry name" value="NAD(P)-binding Rossmann-fold domains"/>
    <property type="match status" value="1"/>
</dbReference>
<dbReference type="Pfam" id="PF14667">
    <property type="entry name" value="Polysacc_synt_C"/>
    <property type="match status" value="1"/>
</dbReference>
<evidence type="ECO:0000313" key="3">
    <source>
        <dbReference type="EMBL" id="SJZ86249.1"/>
    </source>
</evidence>
<evidence type="ECO:0000259" key="2">
    <source>
        <dbReference type="Pfam" id="PF14667"/>
    </source>
</evidence>
<dbReference type="SUPFAM" id="SSF51182">
    <property type="entry name" value="RmlC-like cupins"/>
    <property type="match status" value="1"/>
</dbReference>
<sequence>MMKILITGAKGFIGKNLTAELRNQGYTDLFLFDQDTPKERLEDFAKQAEFVYHLAGVNRPETESEFMEGNFGFTSELLEMLKKVGNKAPIMISSSSQAALDNSYGKSKAAGEKLIFEYGISEDVPVYVYRFKNLYGKWSRPNYNTVVATFCYKISRGEEVTINDFSAKIELCYIDDVVRELLSLLKGKGHKNGLYYEVPEYDTVTVGELKELIEDFKEMKLNLQVPKLDNRFEKNLYSTYLSFLPTEDFSYPLKMNVDDRGSFTEIIRTKDRGQVSVNIIKPNIVKGNHWHHTKNEKFAVVSGVGVIRFRSMEQPDSEVIEYMVSGDKIEVVDIPVGYTHNIENLGNEDMVVVMWVNEPFDPERPDTYFEVV</sequence>
<dbReference type="AlphaFoldDB" id="A0A1T4P471"/>
<dbReference type="Gene3D" id="2.60.120.10">
    <property type="entry name" value="Jelly Rolls"/>
    <property type="match status" value="1"/>
</dbReference>